<sequence length="179" mass="21441">MSKLFKTFHIAIIMIFRTFTNEKSLPTRSNNYTNGILNRSRLGINELKVKIKLKHFERSDECIDFTMMCVFLSILYSITSRNNASVSNFGSGFRWQSEYPWCIIEFKFFEICRKRENSKRNDDDLSSNDFKYLQLKFSIFLKILLLYIFRKLTFNLTIEQKKNTIKNKNFNFPILTFII</sequence>
<evidence type="ECO:0000313" key="2">
    <source>
        <dbReference type="Proteomes" id="UP000478052"/>
    </source>
</evidence>
<dbReference type="EMBL" id="VUJU01002261">
    <property type="protein sequence ID" value="KAF0761938.1"/>
    <property type="molecule type" value="Genomic_DNA"/>
</dbReference>
<protein>
    <submittedName>
        <fullName evidence="1">Uncharacterized protein</fullName>
    </submittedName>
</protein>
<gene>
    <name evidence="1" type="ORF">FWK35_00008337</name>
</gene>
<dbReference type="AlphaFoldDB" id="A0A6G0YVB5"/>
<evidence type="ECO:0000313" key="1">
    <source>
        <dbReference type="EMBL" id="KAF0761938.1"/>
    </source>
</evidence>
<organism evidence="1 2">
    <name type="scientific">Aphis craccivora</name>
    <name type="common">Cowpea aphid</name>
    <dbReference type="NCBI Taxonomy" id="307492"/>
    <lineage>
        <taxon>Eukaryota</taxon>
        <taxon>Metazoa</taxon>
        <taxon>Ecdysozoa</taxon>
        <taxon>Arthropoda</taxon>
        <taxon>Hexapoda</taxon>
        <taxon>Insecta</taxon>
        <taxon>Pterygota</taxon>
        <taxon>Neoptera</taxon>
        <taxon>Paraneoptera</taxon>
        <taxon>Hemiptera</taxon>
        <taxon>Sternorrhyncha</taxon>
        <taxon>Aphidomorpha</taxon>
        <taxon>Aphidoidea</taxon>
        <taxon>Aphididae</taxon>
        <taxon>Aphidini</taxon>
        <taxon>Aphis</taxon>
        <taxon>Aphis</taxon>
    </lineage>
</organism>
<comment type="caution">
    <text evidence="1">The sequence shown here is derived from an EMBL/GenBank/DDBJ whole genome shotgun (WGS) entry which is preliminary data.</text>
</comment>
<keyword evidence="2" id="KW-1185">Reference proteome</keyword>
<dbReference type="Proteomes" id="UP000478052">
    <property type="component" value="Unassembled WGS sequence"/>
</dbReference>
<proteinExistence type="predicted"/>
<reference evidence="1 2" key="1">
    <citation type="submission" date="2019-08" db="EMBL/GenBank/DDBJ databases">
        <title>Whole genome of Aphis craccivora.</title>
        <authorList>
            <person name="Voronova N.V."/>
            <person name="Shulinski R.S."/>
            <person name="Bandarenka Y.V."/>
            <person name="Zhorov D.G."/>
            <person name="Warner D."/>
        </authorList>
    </citation>
    <scope>NUCLEOTIDE SEQUENCE [LARGE SCALE GENOMIC DNA]</scope>
    <source>
        <strain evidence="1">180601</strain>
        <tissue evidence="1">Whole Body</tissue>
    </source>
</reference>
<name>A0A6G0YVB5_APHCR</name>
<accession>A0A6G0YVB5</accession>